<gene>
    <name evidence="8" type="primary">LOC103711890</name>
</gene>
<organism evidence="7 8">
    <name type="scientific">Phoenix dactylifera</name>
    <name type="common">Date palm</name>
    <dbReference type="NCBI Taxonomy" id="42345"/>
    <lineage>
        <taxon>Eukaryota</taxon>
        <taxon>Viridiplantae</taxon>
        <taxon>Streptophyta</taxon>
        <taxon>Embryophyta</taxon>
        <taxon>Tracheophyta</taxon>
        <taxon>Spermatophyta</taxon>
        <taxon>Magnoliopsida</taxon>
        <taxon>Liliopsida</taxon>
        <taxon>Arecaceae</taxon>
        <taxon>Coryphoideae</taxon>
        <taxon>Phoeniceae</taxon>
        <taxon>Phoenix</taxon>
    </lineage>
</organism>
<dbReference type="GO" id="GO:0035251">
    <property type="term" value="F:UDP-glucosyltransferase activity"/>
    <property type="evidence" value="ECO:0007669"/>
    <property type="project" value="TreeGrafter"/>
</dbReference>
<dbReference type="Gene3D" id="3.40.50.2000">
    <property type="entry name" value="Glycogen Phosphorylase B"/>
    <property type="match status" value="2"/>
</dbReference>
<dbReference type="Proteomes" id="UP000228380">
    <property type="component" value="Unplaced"/>
</dbReference>
<dbReference type="KEGG" id="pda:103711890"/>
<keyword evidence="3 4" id="KW-0808">Transferase</keyword>
<protein>
    <recommendedName>
        <fullName evidence="5">Glycosyltransferase</fullName>
        <ecNumber evidence="5">2.4.1.-</ecNumber>
    </recommendedName>
</protein>
<dbReference type="InterPro" id="IPR035595">
    <property type="entry name" value="UDP_glycos_trans_CS"/>
</dbReference>
<evidence type="ECO:0000259" key="6">
    <source>
        <dbReference type="Pfam" id="PF26168"/>
    </source>
</evidence>
<evidence type="ECO:0000256" key="4">
    <source>
        <dbReference type="RuleBase" id="RU003718"/>
    </source>
</evidence>
<proteinExistence type="inferred from homology"/>
<dbReference type="InterPro" id="IPR058980">
    <property type="entry name" value="Glyco_transf_N"/>
</dbReference>
<evidence type="ECO:0000313" key="8">
    <source>
        <dbReference type="RefSeq" id="XP_008796431.2"/>
    </source>
</evidence>
<dbReference type="SUPFAM" id="SSF53756">
    <property type="entry name" value="UDP-Glycosyltransferase/glycogen phosphorylase"/>
    <property type="match status" value="1"/>
</dbReference>
<dbReference type="AlphaFoldDB" id="A0A8B7CCZ7"/>
<accession>A0A8B7CCZ7</accession>
<dbReference type="FunFam" id="3.40.50.2000:FF:000071">
    <property type="entry name" value="Glycosyltransferase"/>
    <property type="match status" value="1"/>
</dbReference>
<keyword evidence="7" id="KW-1185">Reference proteome</keyword>
<dbReference type="PROSITE" id="PS00375">
    <property type="entry name" value="UDPGT"/>
    <property type="match status" value="1"/>
</dbReference>
<dbReference type="GeneID" id="103711890"/>
<dbReference type="RefSeq" id="XP_008796431.2">
    <property type="nucleotide sequence ID" value="XM_008798209.4"/>
</dbReference>
<dbReference type="Pfam" id="PF00201">
    <property type="entry name" value="UDPGT"/>
    <property type="match status" value="1"/>
</dbReference>
<evidence type="ECO:0000256" key="2">
    <source>
        <dbReference type="ARBA" id="ARBA00022676"/>
    </source>
</evidence>
<feature type="domain" description="Glycosyltransferase N-terminal" evidence="6">
    <location>
        <begin position="14"/>
        <end position="254"/>
    </location>
</feature>
<reference evidence="8" key="1">
    <citation type="submission" date="2025-08" db="UniProtKB">
        <authorList>
            <consortium name="RefSeq"/>
        </authorList>
    </citation>
    <scope>IDENTIFICATION</scope>
    <source>
        <tissue evidence="8">Young leaves</tissue>
    </source>
</reference>
<keyword evidence="2 4" id="KW-0328">Glycosyltransferase</keyword>
<name>A0A8B7CCZ7_PHODC</name>
<evidence type="ECO:0000313" key="7">
    <source>
        <dbReference type="Proteomes" id="UP000228380"/>
    </source>
</evidence>
<evidence type="ECO:0000256" key="3">
    <source>
        <dbReference type="ARBA" id="ARBA00022679"/>
    </source>
</evidence>
<dbReference type="Pfam" id="PF26168">
    <property type="entry name" value="Glyco_transf_N"/>
    <property type="match status" value="1"/>
</dbReference>
<evidence type="ECO:0000256" key="5">
    <source>
        <dbReference type="RuleBase" id="RU362057"/>
    </source>
</evidence>
<dbReference type="PANTHER" id="PTHR48047:SF182">
    <property type="entry name" value="GLYCOSYLTRANSFERASE"/>
    <property type="match status" value="1"/>
</dbReference>
<dbReference type="OrthoDB" id="5835829at2759"/>
<dbReference type="FunFam" id="3.40.50.2000:FF:000047">
    <property type="entry name" value="Glycosyltransferase"/>
    <property type="match status" value="1"/>
</dbReference>
<dbReference type="PANTHER" id="PTHR48047">
    <property type="entry name" value="GLYCOSYLTRANSFERASE"/>
    <property type="match status" value="1"/>
</dbReference>
<sequence length="502" mass="55317">MTNQATMNGLGDPKVHFVFVPFMAQGHMLPMIDLAQMLAKRGVLATVITTPLNASRIKNTIDRAGEAGLPIRFVPLRFPCAEAGLPEGCENVDVVPSGELAQNFFEATSLLGQPLEAYLREQQPYPSCIVSDFCNPWTREVASRLGVPLFTFYAMCCFYLLSASNILRHGIHDAIADETEPFVVPGLAHTIEVTKAQAPSLFPGTEWEKMREGISAADRAADGIVVNSFSELEQWYVERYQEVMGKKVWALGPLSLCNKDAADTAARGKEASIDKDRCLRWLDSMKPRSVVYVSFGTLTHVSPSQIIEVGAGLEASNHPFIWVIKEVESSPEVEIWLSGGFEGRTSARGLIIKGWAPQVMILSHPAVGGFLTHCGWNSSMEAISAGVPMITWPFFGDQFLNERLIVDALRTGIMAGVKNPWIWGTVSNEASVKRDGVEKAVRSLMDVGEERQRRRERATELGEKARKAVEEGGSSYANMTLLIEYVRDKLQQSRNPLGSSDH</sequence>
<dbReference type="InterPro" id="IPR002213">
    <property type="entry name" value="UDP_glucos_trans"/>
</dbReference>
<comment type="similarity">
    <text evidence="1 4">Belongs to the UDP-glycosyltransferase family.</text>
</comment>
<dbReference type="CDD" id="cd03784">
    <property type="entry name" value="GT1_Gtf-like"/>
    <property type="match status" value="1"/>
</dbReference>
<dbReference type="EC" id="2.4.1.-" evidence="5"/>
<evidence type="ECO:0000256" key="1">
    <source>
        <dbReference type="ARBA" id="ARBA00009995"/>
    </source>
</evidence>